<dbReference type="OrthoDB" id="417506at2759"/>
<protein>
    <submittedName>
        <fullName evidence="3">Ufm1-specific protease</fullName>
    </submittedName>
</protein>
<reference evidence="3 4" key="1">
    <citation type="submission" date="2017-12" db="EMBL/GenBank/DDBJ databases">
        <title>Sequencing, de novo assembly and annotation of complete genome of a new Thraustochytrid species, strain FCC1311.</title>
        <authorList>
            <person name="Sedici K."/>
            <person name="Godart F."/>
            <person name="Aiese Cigliano R."/>
            <person name="Sanseverino W."/>
            <person name="Barakat M."/>
            <person name="Ortet P."/>
            <person name="Marechal E."/>
            <person name="Cagnac O."/>
            <person name="Amato A."/>
        </authorList>
    </citation>
    <scope>NUCLEOTIDE SEQUENCE [LARGE SCALE GENOMIC DNA]</scope>
</reference>
<dbReference type="Gene3D" id="3.90.70.130">
    <property type="match status" value="1"/>
</dbReference>
<dbReference type="InParanoid" id="A0A2R5GBK1"/>
<dbReference type="InterPro" id="IPR038765">
    <property type="entry name" value="Papain-like_cys_pep_sf"/>
</dbReference>
<evidence type="ECO:0000313" key="3">
    <source>
        <dbReference type="EMBL" id="GBG25963.1"/>
    </source>
</evidence>
<gene>
    <name evidence="3" type="ORF">FCC1311_021832</name>
</gene>
<dbReference type="AlphaFoldDB" id="A0A2R5GBK1"/>
<keyword evidence="4" id="KW-1185">Reference proteome</keyword>
<keyword evidence="1" id="KW-0378">Hydrolase</keyword>
<dbReference type="PANTHER" id="PTHR48153">
    <property type="entry name" value="UFM1-SPECIFIC PROTEASE 2"/>
    <property type="match status" value="1"/>
</dbReference>
<evidence type="ECO:0000313" key="4">
    <source>
        <dbReference type="Proteomes" id="UP000241890"/>
    </source>
</evidence>
<dbReference type="GO" id="GO:0071567">
    <property type="term" value="F:deUFMylase activity"/>
    <property type="evidence" value="ECO:0007669"/>
    <property type="project" value="TreeGrafter"/>
</dbReference>
<dbReference type="InterPro" id="IPR012462">
    <property type="entry name" value="UFSP1/2_DUB_cat"/>
</dbReference>
<organism evidence="3 4">
    <name type="scientific">Hondaea fermentalgiana</name>
    <dbReference type="NCBI Taxonomy" id="2315210"/>
    <lineage>
        <taxon>Eukaryota</taxon>
        <taxon>Sar</taxon>
        <taxon>Stramenopiles</taxon>
        <taxon>Bigyra</taxon>
        <taxon>Labyrinthulomycetes</taxon>
        <taxon>Thraustochytrida</taxon>
        <taxon>Thraustochytriidae</taxon>
        <taxon>Hondaea</taxon>
    </lineage>
</organism>
<dbReference type="Proteomes" id="UP000241890">
    <property type="component" value="Unassembled WGS sequence"/>
</dbReference>
<evidence type="ECO:0000259" key="2">
    <source>
        <dbReference type="Pfam" id="PF07910"/>
    </source>
</evidence>
<accession>A0A2R5GBK1</accession>
<keyword evidence="3" id="KW-0645">Protease</keyword>
<comment type="caution">
    <text evidence="3">The sequence shown here is derived from an EMBL/GenBank/DDBJ whole genome shotgun (WGS) entry which is preliminary data.</text>
</comment>
<dbReference type="PANTHER" id="PTHR48153:SF2">
    <property type="entry name" value="UFM1-SPECIFIC PROTEASE 2"/>
    <property type="match status" value="1"/>
</dbReference>
<name>A0A2R5GBK1_9STRA</name>
<dbReference type="GO" id="GO:0006508">
    <property type="term" value="P:proteolysis"/>
    <property type="evidence" value="ECO:0007669"/>
    <property type="project" value="UniProtKB-KW"/>
</dbReference>
<dbReference type="EMBL" id="BEYU01000017">
    <property type="protein sequence ID" value="GBG25963.1"/>
    <property type="molecule type" value="Genomic_DNA"/>
</dbReference>
<proteinExistence type="predicted"/>
<evidence type="ECO:0000256" key="1">
    <source>
        <dbReference type="ARBA" id="ARBA00022801"/>
    </source>
</evidence>
<dbReference type="Pfam" id="PF07910">
    <property type="entry name" value="Peptidase_C78"/>
    <property type="match status" value="1"/>
</dbReference>
<sequence length="436" mass="47832">MVVLVCMFKLDKAAGLEENKEILRRTSVFRFGDETLVQVKPLDEGRAAANLPDPEATLAEALHARNAKEYEQSVRQGMFIARVTPFQARPSKRADNVGSVRVGACQSQDEFHEIEVCALVPLHLTCSEASACLVQLVEAELEVSQAQGRAARLHVHLIDAGLPVHVRSCGDQARLELGLARSARLPSDASRVDRVLTPARSALLRGAHHAAPMPEKIARAGGRVHIASGKFDYFHYECEGMNDRGWGCAYRSLQMMLSYFYFRGFITLSEIKDVPDVVQIQVILQEMKVMDAQFKAGCNQWIGSQEIAWVLSALVDVDCRFVKIETRGAASLQEAFAQIEEHLAEADTPIVACGANLAFIIAGTARAGPGRPFSESKLLVADPHYSGPDDVKMIVHEQARMEGYTAVPVSWRDVSSVFAPGKRVAPATWTLVLPMV</sequence>
<feature type="domain" description="UFSP1/2/DUB catalytic" evidence="2">
    <location>
        <begin position="223"/>
        <end position="399"/>
    </location>
</feature>
<dbReference type="SUPFAM" id="SSF54001">
    <property type="entry name" value="Cysteine proteinases"/>
    <property type="match status" value="1"/>
</dbReference>